<evidence type="ECO:0000256" key="1">
    <source>
        <dbReference type="ARBA" id="ARBA00004496"/>
    </source>
</evidence>
<dbReference type="EMBL" id="LGTL01000004">
    <property type="protein sequence ID" value="KPA83449.1"/>
    <property type="molecule type" value="Genomic_DNA"/>
</dbReference>
<dbReference type="GeneID" id="26903368"/>
<evidence type="ECO:0000256" key="6">
    <source>
        <dbReference type="ARBA" id="ARBA00022598"/>
    </source>
</evidence>
<evidence type="ECO:0000256" key="7">
    <source>
        <dbReference type="ARBA" id="ARBA00022741"/>
    </source>
</evidence>
<evidence type="ECO:0000256" key="8">
    <source>
        <dbReference type="ARBA" id="ARBA00022840"/>
    </source>
</evidence>
<protein>
    <recommendedName>
        <fullName evidence="3">glutamate--tRNA ligase</fullName>
        <ecNumber evidence="3">6.1.1.17</ecNumber>
    </recommendedName>
    <alternativeName>
        <fullName evidence="11">Glutamyl-tRNA synthetase</fullName>
    </alternativeName>
</protein>
<dbReference type="GO" id="GO:0005524">
    <property type="term" value="F:ATP binding"/>
    <property type="evidence" value="ECO:0007669"/>
    <property type="project" value="UniProtKB-KW"/>
</dbReference>
<comment type="catalytic activity">
    <reaction evidence="12">
        <text>tRNA(Glu) + L-glutamate + ATP = L-glutamyl-tRNA(Glu) + AMP + diphosphate</text>
        <dbReference type="Rhea" id="RHEA:23540"/>
        <dbReference type="Rhea" id="RHEA-COMP:9663"/>
        <dbReference type="Rhea" id="RHEA-COMP:9680"/>
        <dbReference type="ChEBI" id="CHEBI:29985"/>
        <dbReference type="ChEBI" id="CHEBI:30616"/>
        <dbReference type="ChEBI" id="CHEBI:33019"/>
        <dbReference type="ChEBI" id="CHEBI:78442"/>
        <dbReference type="ChEBI" id="CHEBI:78520"/>
        <dbReference type="ChEBI" id="CHEBI:456215"/>
        <dbReference type="EC" id="6.1.1.17"/>
    </reaction>
</comment>
<evidence type="ECO:0000259" key="15">
    <source>
        <dbReference type="Pfam" id="PF03950"/>
    </source>
</evidence>
<gene>
    <name evidence="17" type="ORF">ABB37_03077</name>
</gene>
<dbReference type="RefSeq" id="XP_015661888.1">
    <property type="nucleotide sequence ID" value="XM_015800286.1"/>
</dbReference>
<dbReference type="Gene3D" id="3.40.50.620">
    <property type="entry name" value="HUPs"/>
    <property type="match status" value="1"/>
</dbReference>
<dbReference type="InterPro" id="IPR011035">
    <property type="entry name" value="Ribosomal_bL25/Gln-tRNA_synth"/>
</dbReference>
<dbReference type="OrthoDB" id="10250478at2759"/>
<dbReference type="NCBIfam" id="TIGR00463">
    <property type="entry name" value="gltX_arch"/>
    <property type="match status" value="1"/>
</dbReference>
<dbReference type="EC" id="6.1.1.17" evidence="3"/>
<evidence type="ECO:0000259" key="14">
    <source>
        <dbReference type="Pfam" id="PF00749"/>
    </source>
</evidence>
<keyword evidence="18" id="KW-1185">Reference proteome</keyword>
<dbReference type="FunFam" id="3.90.800.10:FF:000001">
    <property type="entry name" value="Glutamine--tRNA ligase"/>
    <property type="match status" value="1"/>
</dbReference>
<evidence type="ECO:0000313" key="17">
    <source>
        <dbReference type="EMBL" id="KPA83449.1"/>
    </source>
</evidence>
<evidence type="ECO:0000256" key="11">
    <source>
        <dbReference type="ARBA" id="ARBA00030865"/>
    </source>
</evidence>
<keyword evidence="5" id="KW-0597">Phosphoprotein</keyword>
<feature type="domain" description="Glutamyl/glutaminyl-tRNA synthetase class Ib catalytic" evidence="14">
    <location>
        <begin position="46"/>
        <end position="351"/>
    </location>
</feature>
<evidence type="ECO:0000256" key="13">
    <source>
        <dbReference type="RuleBase" id="RU363037"/>
    </source>
</evidence>
<comment type="similarity">
    <text evidence="2">Belongs to the class-I aminoacyl-tRNA synthetase family. Glutamate--tRNA ligase type 2 subfamily.</text>
</comment>
<dbReference type="GO" id="GO:0017102">
    <property type="term" value="C:methionyl glutamyl tRNA synthetase complex"/>
    <property type="evidence" value="ECO:0007669"/>
    <property type="project" value="TreeGrafter"/>
</dbReference>
<dbReference type="InterPro" id="IPR020061">
    <property type="entry name" value="Glu_tRNA_lig_a-bdl"/>
</dbReference>
<dbReference type="SUPFAM" id="SSF52374">
    <property type="entry name" value="Nucleotidylyl transferase"/>
    <property type="match status" value="1"/>
</dbReference>
<proteinExistence type="inferred from homology"/>
<dbReference type="VEuPathDB" id="TriTrypDB:LpyrH10_04_6270"/>
<dbReference type="Pfam" id="PF00749">
    <property type="entry name" value="tRNA-synt_1c"/>
    <property type="match status" value="1"/>
</dbReference>
<dbReference type="Gene3D" id="3.90.800.10">
    <property type="entry name" value="Glutamyl-tRNA Synthetase, Domain 3"/>
    <property type="match status" value="1"/>
</dbReference>
<dbReference type="PANTHER" id="PTHR43097:SF5">
    <property type="entry name" value="GLUTAMATE--TRNA LIGASE"/>
    <property type="match status" value="1"/>
</dbReference>
<dbReference type="PANTHER" id="PTHR43097">
    <property type="entry name" value="GLUTAMINE-TRNA LIGASE"/>
    <property type="match status" value="1"/>
</dbReference>
<dbReference type="GO" id="GO:0004818">
    <property type="term" value="F:glutamate-tRNA ligase activity"/>
    <property type="evidence" value="ECO:0007669"/>
    <property type="project" value="UniProtKB-EC"/>
</dbReference>
<sequence>MRRFLRPQMSINIHLKALTLTDTYFAAAAKAEEKDKLSLTNAEQGKVVTRFPPEASGFLHIGHAKAALINRMLADKYEGKMLFRFDDTNPSKEKEHFEAAIEDDLKTLGVSYDSGPTYSSDYFDLMFEKAEDMIKRGLAYCDKTPREEMQKCRFDGIPTKYRDSPVEENLRLFNEMKNGTEEGQLTCLRAKVSIDDPNKAMRDPVMYRVNLEPHARHGTKQKAYPTYDFCCPIVDSVEGVTHALRTNEYHDRNAQYYWFCDAMNIRKPLIEDFSRLNMEYSVMSKRKLTKLVDTHVVDGWDDPRFPTVRALVRRGMKIDALRQFVAEQGMSKTVNFMEWSKIWYFNTQILDPTSPRYTVVSNTLRVRCAVEGQQHMEADKRALHKKNAELGEKTYYKSDVIFLDAEDVALIKDGDEVTLMDWCNAYVKDIKRPSAAAPPTDATIVLHPEGDVKKTKFKFTWVPENEKSIILTLNEYDHLLTKAKPEPDESLDDLIAPVSRYTQEALGEEALSVLKKGDIIQLERRGYYIVDDDSAEKKVLIYIPDGRDKVNHLSAKAQHLKTLPKKASAADDLAAKRAAKAAQKAAQKAAAAAKKK</sequence>
<dbReference type="InterPro" id="IPR000924">
    <property type="entry name" value="Glu/Gln-tRNA-synth"/>
</dbReference>
<feature type="domain" description="Glutamyl/glutaminyl-tRNA synthetase class Ib anti-codon binding" evidence="15">
    <location>
        <begin position="354"/>
        <end position="431"/>
    </location>
</feature>
<dbReference type="InterPro" id="IPR014729">
    <property type="entry name" value="Rossmann-like_a/b/a_fold"/>
</dbReference>
<dbReference type="InterPro" id="IPR020056">
    <property type="entry name" value="Rbsml_bL25/Gln-tRNA_synth_N"/>
</dbReference>
<dbReference type="Pfam" id="PF03950">
    <property type="entry name" value="tRNA-synt_1c_C"/>
    <property type="match status" value="1"/>
</dbReference>
<evidence type="ECO:0000256" key="12">
    <source>
        <dbReference type="ARBA" id="ARBA00048351"/>
    </source>
</evidence>
<reference evidence="17 18" key="1">
    <citation type="submission" date="2015-07" db="EMBL/GenBank/DDBJ databases">
        <title>High-quality genome of monoxenous trypanosomatid Leptomonas pyrrhocoris.</title>
        <authorList>
            <person name="Flegontov P."/>
            <person name="Butenko A."/>
            <person name="Firsov S."/>
            <person name="Vlcek C."/>
            <person name="Logacheva M.D."/>
            <person name="Field M."/>
            <person name="Filatov D."/>
            <person name="Flegontova O."/>
            <person name="Gerasimov E."/>
            <person name="Jackson A.P."/>
            <person name="Kelly S."/>
            <person name="Opperdoes F."/>
            <person name="O'Reilly A."/>
            <person name="Votypka J."/>
            <person name="Yurchenko V."/>
            <person name="Lukes J."/>
        </authorList>
    </citation>
    <scope>NUCLEOTIDE SEQUENCE [LARGE SCALE GENOMIC DNA]</scope>
    <source>
        <strain evidence="17">H10</strain>
    </source>
</reference>
<comment type="caution">
    <text evidence="17">The sequence shown here is derived from an EMBL/GenBank/DDBJ whole genome shotgun (WGS) entry which is preliminary data.</text>
</comment>
<keyword evidence="9 13" id="KW-0648">Protein biosynthesis</keyword>
<evidence type="ECO:0000256" key="4">
    <source>
        <dbReference type="ARBA" id="ARBA00022490"/>
    </source>
</evidence>
<keyword evidence="8 13" id="KW-0067">ATP-binding</keyword>
<keyword evidence="6 13" id="KW-0436">Ligase</keyword>
<dbReference type="InterPro" id="IPR004526">
    <property type="entry name" value="Glu-tRNA-synth_arc/euk"/>
</dbReference>
<dbReference type="Pfam" id="PF20974">
    <property type="entry name" value="tRNA-synt_1c_C2"/>
    <property type="match status" value="1"/>
</dbReference>
<dbReference type="AlphaFoldDB" id="A0A0M9G6R3"/>
<dbReference type="GO" id="GO:0005829">
    <property type="term" value="C:cytosol"/>
    <property type="evidence" value="ECO:0007669"/>
    <property type="project" value="TreeGrafter"/>
</dbReference>
<evidence type="ECO:0000313" key="18">
    <source>
        <dbReference type="Proteomes" id="UP000037923"/>
    </source>
</evidence>
<evidence type="ECO:0000256" key="10">
    <source>
        <dbReference type="ARBA" id="ARBA00023146"/>
    </source>
</evidence>
<feature type="domain" description="tRNA synthetases class I (E and Q) anti-codon binding" evidence="16">
    <location>
        <begin position="460"/>
        <end position="531"/>
    </location>
</feature>
<dbReference type="PRINTS" id="PR00987">
    <property type="entry name" value="TRNASYNTHGLU"/>
</dbReference>
<dbReference type="InterPro" id="IPR050132">
    <property type="entry name" value="Gln/Glu-tRNA_Ligase"/>
</dbReference>
<dbReference type="PROSITE" id="PS00178">
    <property type="entry name" value="AA_TRNA_LIGASE_I"/>
    <property type="match status" value="1"/>
</dbReference>
<dbReference type="Gene3D" id="1.10.1160.10">
    <property type="entry name" value="Glutamyl-trna Synthetase, Domain 2"/>
    <property type="match status" value="1"/>
</dbReference>
<comment type="subcellular location">
    <subcellularLocation>
        <location evidence="1">Cytoplasm</location>
    </subcellularLocation>
</comment>
<accession>A0A0M9G6R3</accession>
<evidence type="ECO:0000256" key="2">
    <source>
        <dbReference type="ARBA" id="ARBA00008927"/>
    </source>
</evidence>
<dbReference type="InterPro" id="IPR020058">
    <property type="entry name" value="Glu/Gln-tRNA-synth_Ib_cat-dom"/>
</dbReference>
<keyword evidence="10 13" id="KW-0030">Aminoacyl-tRNA synthetase</keyword>
<organism evidence="17 18">
    <name type="scientific">Leptomonas pyrrhocoris</name>
    <name type="common">Firebug parasite</name>
    <dbReference type="NCBI Taxonomy" id="157538"/>
    <lineage>
        <taxon>Eukaryota</taxon>
        <taxon>Discoba</taxon>
        <taxon>Euglenozoa</taxon>
        <taxon>Kinetoplastea</taxon>
        <taxon>Metakinetoplastina</taxon>
        <taxon>Trypanosomatida</taxon>
        <taxon>Trypanosomatidae</taxon>
        <taxon>Leishmaniinae</taxon>
        <taxon>Leptomonas</taxon>
    </lineage>
</organism>
<name>A0A0M9G6R3_LEPPY</name>
<evidence type="ECO:0000256" key="3">
    <source>
        <dbReference type="ARBA" id="ARBA00012835"/>
    </source>
</evidence>
<evidence type="ECO:0000259" key="16">
    <source>
        <dbReference type="Pfam" id="PF20974"/>
    </source>
</evidence>
<dbReference type="FunFam" id="1.10.1160.10:FF:000001">
    <property type="entry name" value="Glutamine--tRNA ligase"/>
    <property type="match status" value="1"/>
</dbReference>
<dbReference type="InterPro" id="IPR049437">
    <property type="entry name" value="tRNA-synt_1c_C2"/>
</dbReference>
<dbReference type="GO" id="GO:0006424">
    <property type="term" value="P:glutamyl-tRNA aminoacylation"/>
    <property type="evidence" value="ECO:0007669"/>
    <property type="project" value="InterPro"/>
</dbReference>
<dbReference type="SUPFAM" id="SSF50715">
    <property type="entry name" value="Ribosomal protein L25-like"/>
    <property type="match status" value="1"/>
</dbReference>
<dbReference type="InterPro" id="IPR020059">
    <property type="entry name" value="Glu/Gln-tRNA-synth_Ib_codon-bd"/>
</dbReference>
<dbReference type="InterPro" id="IPR001412">
    <property type="entry name" value="aa-tRNA-synth_I_CS"/>
</dbReference>
<dbReference type="OMA" id="CPVVDSH"/>
<dbReference type="Proteomes" id="UP000037923">
    <property type="component" value="Unassembled WGS sequence"/>
</dbReference>
<keyword evidence="7 13" id="KW-0547">Nucleotide-binding</keyword>
<dbReference type="FunFam" id="3.40.50.620:FF:000037">
    <property type="entry name" value="Glutamine--tRNA ligase cytoplasmic"/>
    <property type="match status" value="1"/>
</dbReference>
<evidence type="ECO:0000256" key="5">
    <source>
        <dbReference type="ARBA" id="ARBA00022553"/>
    </source>
</evidence>
<dbReference type="FunFam" id="2.40.240.10:FF:000004">
    <property type="entry name" value="Glutamyl-tRNA synthetase, cytoplasmic"/>
    <property type="match status" value="1"/>
</dbReference>
<evidence type="ECO:0000256" key="9">
    <source>
        <dbReference type="ARBA" id="ARBA00022917"/>
    </source>
</evidence>
<dbReference type="Gene3D" id="2.40.240.10">
    <property type="entry name" value="Ribosomal Protein L25, Chain P"/>
    <property type="match status" value="1"/>
</dbReference>
<keyword evidence="4" id="KW-0963">Cytoplasm</keyword>